<organism evidence="2 3">
    <name type="scientific">Kitasatospora setae (strain ATCC 33774 / DSM 43861 / JCM 3304 / KCC A-0304 / NBRC 14216 / KM-6054)</name>
    <name type="common">Streptomyces setae</name>
    <dbReference type="NCBI Taxonomy" id="452652"/>
    <lineage>
        <taxon>Bacteria</taxon>
        <taxon>Bacillati</taxon>
        <taxon>Actinomycetota</taxon>
        <taxon>Actinomycetes</taxon>
        <taxon>Kitasatosporales</taxon>
        <taxon>Streptomycetaceae</taxon>
        <taxon>Kitasatospora</taxon>
    </lineage>
</organism>
<reference evidence="2 3" key="1">
    <citation type="journal article" date="2010" name="DNA Res.">
        <title>Genome sequence of Kitasatospora setae NBRC 14216T: an evolutionary snapshot of the family Streptomycetaceae.</title>
        <authorList>
            <person name="Ichikawa N."/>
            <person name="Oguchi A."/>
            <person name="Ikeda H."/>
            <person name="Ishikawa J."/>
            <person name="Kitani S."/>
            <person name="Watanabe Y."/>
            <person name="Nakamura S."/>
            <person name="Katano Y."/>
            <person name="Kishi E."/>
            <person name="Sasagawa M."/>
            <person name="Ankai A."/>
            <person name="Fukui S."/>
            <person name="Hashimoto Y."/>
            <person name="Kamata S."/>
            <person name="Otoguro M."/>
            <person name="Tanikawa S."/>
            <person name="Nihira T."/>
            <person name="Horinouchi S."/>
            <person name="Ohnishi Y."/>
            <person name="Hayakawa M."/>
            <person name="Kuzuyama T."/>
            <person name="Arisawa A."/>
            <person name="Nomoto F."/>
            <person name="Miura H."/>
            <person name="Takahashi Y."/>
            <person name="Fujita N."/>
        </authorList>
    </citation>
    <scope>NUCLEOTIDE SEQUENCE [LARGE SCALE GENOMIC DNA]</scope>
    <source>
        <strain evidence="3">ATCC 33774 / DSM 43861 / JCM 3304 / KCC A-0304 / NBRC 14216 / KM-6054</strain>
    </source>
</reference>
<dbReference type="PATRIC" id="fig|452652.3.peg.6885"/>
<dbReference type="Pfam" id="PF13228">
    <property type="entry name" value="DUF4037"/>
    <property type="match status" value="1"/>
</dbReference>
<dbReference type="KEGG" id="ksk:KSE_68600"/>
<dbReference type="Proteomes" id="UP000007076">
    <property type="component" value="Chromosome"/>
</dbReference>
<dbReference type="EMBL" id="AP010968">
    <property type="protein sequence ID" value="BAJ32618.1"/>
    <property type="molecule type" value="Genomic_DNA"/>
</dbReference>
<dbReference type="AlphaFoldDB" id="E4N384"/>
<dbReference type="InterPro" id="IPR025117">
    <property type="entry name" value="DUF4037"/>
</dbReference>
<dbReference type="eggNOG" id="COG0457">
    <property type="taxonomic scope" value="Bacteria"/>
</dbReference>
<keyword evidence="3" id="KW-1185">Reference proteome</keyword>
<sequence>MTATDPPDPPVPLDPPFVPGLDLARALYEEAVRPILARAHPGLRHAAARIGPGSEVLGFDTARSTDHDWGPRLQLFLDPADARRHGPAIRELLAERLPGRIRGWSTHYRRSGDPHDPVSHLEPAPAGLVDHRVTVHDLPTWLAGHLGPPAAAWAATDPGPTDWLALPQQRLAEFTAGAVFHDGPGILTAARARLRWYPDQVWRHLLACQWQRIAQEEAFVGRCAEAGDDLGAALTTARLVRDLIRLTFLMSRRYAPYGKWLGTAFDRLDAAPALAPHLRAALAAADPAARERHLCDAYRAAARAHNALGLTAPLDPARRRYHGRPYLVLHADRFARALQQTVTAPELRDRPLTGAVDQWADGTDLLAHPEAVRAAVDAIG</sequence>
<accession>E4N384</accession>
<protein>
    <recommendedName>
        <fullName evidence="1">DUF4037 domain-containing protein</fullName>
    </recommendedName>
</protein>
<feature type="domain" description="DUF4037" evidence="1">
    <location>
        <begin position="163"/>
        <end position="261"/>
    </location>
</feature>
<proteinExistence type="predicted"/>
<evidence type="ECO:0000259" key="1">
    <source>
        <dbReference type="Pfam" id="PF13228"/>
    </source>
</evidence>
<dbReference type="STRING" id="452652.KSE_68600"/>
<dbReference type="HOGENOM" id="CLU_056336_0_0_11"/>
<evidence type="ECO:0000313" key="3">
    <source>
        <dbReference type="Proteomes" id="UP000007076"/>
    </source>
</evidence>
<evidence type="ECO:0000313" key="2">
    <source>
        <dbReference type="EMBL" id="BAJ32618.1"/>
    </source>
</evidence>
<dbReference type="RefSeq" id="WP_014139910.1">
    <property type="nucleotide sequence ID" value="NC_016109.1"/>
</dbReference>
<gene>
    <name evidence="2" type="ordered locus">KSE_68600</name>
</gene>
<name>E4N384_KITSK</name>